<dbReference type="EMBL" id="CP049811">
    <property type="protein sequence ID" value="QIK41574.1"/>
    <property type="molecule type" value="Genomic_DNA"/>
</dbReference>
<dbReference type="PANTHER" id="PTHR24321:SF8">
    <property type="entry name" value="ESTRADIOL 17-BETA-DEHYDROGENASE 8-RELATED"/>
    <property type="match status" value="1"/>
</dbReference>
<gene>
    <name evidence="3" type="ORF">G8E03_12900</name>
</gene>
<dbReference type="GO" id="GO:0016491">
    <property type="term" value="F:oxidoreductase activity"/>
    <property type="evidence" value="ECO:0007669"/>
    <property type="project" value="UniProtKB-KW"/>
</dbReference>
<dbReference type="CDD" id="cd05233">
    <property type="entry name" value="SDR_c"/>
    <property type="match status" value="1"/>
</dbReference>
<dbReference type="Pfam" id="PF13561">
    <property type="entry name" value="adh_short_C2"/>
    <property type="match status" value="1"/>
</dbReference>
<evidence type="ECO:0000313" key="3">
    <source>
        <dbReference type="EMBL" id="QIK41574.1"/>
    </source>
</evidence>
<organism evidence="3 4">
    <name type="scientific">Pontivivens nitratireducens</name>
    <dbReference type="NCBI Taxonomy" id="2758038"/>
    <lineage>
        <taxon>Bacteria</taxon>
        <taxon>Pseudomonadati</taxon>
        <taxon>Pseudomonadota</taxon>
        <taxon>Alphaproteobacteria</taxon>
        <taxon>Rhodobacterales</taxon>
        <taxon>Paracoccaceae</taxon>
        <taxon>Pontivivens</taxon>
    </lineage>
</organism>
<dbReference type="FunFam" id="3.40.50.720:FF:000084">
    <property type="entry name" value="Short-chain dehydrogenase reductase"/>
    <property type="match status" value="1"/>
</dbReference>
<dbReference type="Proteomes" id="UP000500791">
    <property type="component" value="Chromosome"/>
</dbReference>
<dbReference type="InterPro" id="IPR036291">
    <property type="entry name" value="NAD(P)-bd_dom_sf"/>
</dbReference>
<proteinExistence type="inferred from homology"/>
<evidence type="ECO:0000256" key="2">
    <source>
        <dbReference type="ARBA" id="ARBA00023002"/>
    </source>
</evidence>
<comment type="similarity">
    <text evidence="1">Belongs to the short-chain dehydrogenases/reductases (SDR) family.</text>
</comment>
<protein>
    <submittedName>
        <fullName evidence="3">SDR family oxidoreductase</fullName>
    </submittedName>
</protein>
<accession>A0A6G7VNJ4</accession>
<dbReference type="InterPro" id="IPR002347">
    <property type="entry name" value="SDR_fam"/>
</dbReference>
<dbReference type="Gene3D" id="3.40.50.720">
    <property type="entry name" value="NAD(P)-binding Rossmann-like Domain"/>
    <property type="match status" value="1"/>
</dbReference>
<keyword evidence="4" id="KW-1185">Reference proteome</keyword>
<dbReference type="KEGG" id="mon:G8E03_12900"/>
<name>A0A6G7VNJ4_9RHOB</name>
<dbReference type="AlphaFoldDB" id="A0A6G7VNJ4"/>
<evidence type="ECO:0000313" key="4">
    <source>
        <dbReference type="Proteomes" id="UP000500791"/>
    </source>
</evidence>
<dbReference type="PRINTS" id="PR00080">
    <property type="entry name" value="SDRFAMILY"/>
</dbReference>
<sequence length="259" mass="27841">MDDRANRLKDKVAIVSAAAGAGMGQAVAQRFAQEGAEIVVTDAHEKRVAETAEKLSDEFGRKVLGMRVDVRNKEEMEACVQATLDQHGKIDILYNNAGINKLAPVWELADEDWQLVQDICLGGCFRFSRAVLPHMIARKQGVIINIASIAGWHSDTGGGGQAAYAAAKAGVMGLTRATAAEVGQHGVRVNAIAPGLIYNPFLERIYDKPWFAEKAAETVLGRMGRPEDVTGLAVFLCSEDGSFITGETHCVSGGRYMHA</sequence>
<dbReference type="PRINTS" id="PR00081">
    <property type="entry name" value="GDHRDH"/>
</dbReference>
<keyword evidence="2" id="KW-0560">Oxidoreductase</keyword>
<dbReference type="PANTHER" id="PTHR24321">
    <property type="entry name" value="DEHYDROGENASES, SHORT CHAIN"/>
    <property type="match status" value="1"/>
</dbReference>
<evidence type="ECO:0000256" key="1">
    <source>
        <dbReference type="ARBA" id="ARBA00006484"/>
    </source>
</evidence>
<dbReference type="SUPFAM" id="SSF51735">
    <property type="entry name" value="NAD(P)-binding Rossmann-fold domains"/>
    <property type="match status" value="1"/>
</dbReference>
<dbReference type="RefSeq" id="WP_166192620.1">
    <property type="nucleotide sequence ID" value="NZ_CP049811.1"/>
</dbReference>
<reference evidence="3 4" key="1">
    <citation type="submission" date="2020-03" db="EMBL/GenBank/DDBJ databases">
        <title>Complete genome sequence of Monaibacterium sp. ALG8 with diverse plasmids.</title>
        <authorList>
            <person name="Sun C."/>
        </authorList>
    </citation>
    <scope>NUCLEOTIDE SEQUENCE [LARGE SCALE GENOMIC DNA]</scope>
    <source>
        <strain evidence="3 4">ALG8</strain>
    </source>
</reference>